<protein>
    <submittedName>
        <fullName evidence="2">Uncharacterized protein</fullName>
    </submittedName>
</protein>
<gene>
    <name evidence="2" type="ORF">N8I77_012566</name>
</gene>
<feature type="compositionally biased region" description="Acidic residues" evidence="1">
    <location>
        <begin position="63"/>
        <end position="76"/>
    </location>
</feature>
<reference evidence="2" key="1">
    <citation type="submission" date="2023-06" db="EMBL/GenBank/DDBJ databases">
        <authorList>
            <person name="Noh H."/>
        </authorList>
    </citation>
    <scope>NUCLEOTIDE SEQUENCE</scope>
    <source>
        <strain evidence="2">DUCC20226</strain>
    </source>
</reference>
<feature type="compositionally biased region" description="Acidic residues" evidence="1">
    <location>
        <begin position="85"/>
        <end position="96"/>
    </location>
</feature>
<evidence type="ECO:0000313" key="2">
    <source>
        <dbReference type="EMBL" id="KAK2597804.1"/>
    </source>
</evidence>
<proteinExistence type="predicted"/>
<feature type="region of interest" description="Disordered" evidence="1">
    <location>
        <begin position="1"/>
        <end position="105"/>
    </location>
</feature>
<evidence type="ECO:0000256" key="1">
    <source>
        <dbReference type="SAM" id="MobiDB-lite"/>
    </source>
</evidence>
<dbReference type="PANTHER" id="PTHR37827">
    <property type="entry name" value="TUDOR DOMAIN-CONTAINING PROTEIN"/>
    <property type="match status" value="1"/>
</dbReference>
<organism evidence="2 3">
    <name type="scientific">Phomopsis amygdali</name>
    <name type="common">Fusicoccum amygdali</name>
    <dbReference type="NCBI Taxonomy" id="1214568"/>
    <lineage>
        <taxon>Eukaryota</taxon>
        <taxon>Fungi</taxon>
        <taxon>Dikarya</taxon>
        <taxon>Ascomycota</taxon>
        <taxon>Pezizomycotina</taxon>
        <taxon>Sordariomycetes</taxon>
        <taxon>Sordariomycetidae</taxon>
        <taxon>Diaporthales</taxon>
        <taxon>Diaporthaceae</taxon>
        <taxon>Diaporthe</taxon>
    </lineage>
</organism>
<dbReference type="EMBL" id="JAUJFL010000009">
    <property type="protein sequence ID" value="KAK2597804.1"/>
    <property type="molecule type" value="Genomic_DNA"/>
</dbReference>
<comment type="caution">
    <text evidence="2">The sequence shown here is derived from an EMBL/GenBank/DDBJ whole genome shotgun (WGS) entry which is preliminary data.</text>
</comment>
<dbReference type="PANTHER" id="PTHR37827:SF1">
    <property type="entry name" value="HNH DOMAIN-CONTAINING PROTEIN"/>
    <property type="match status" value="1"/>
</dbReference>
<feature type="compositionally biased region" description="Pro residues" evidence="1">
    <location>
        <begin position="28"/>
        <end position="42"/>
    </location>
</feature>
<feature type="compositionally biased region" description="Polar residues" evidence="1">
    <location>
        <begin position="13"/>
        <end position="24"/>
    </location>
</feature>
<accession>A0AAD9S4D6</accession>
<dbReference type="Proteomes" id="UP001265746">
    <property type="component" value="Unassembled WGS sequence"/>
</dbReference>
<feature type="region of interest" description="Disordered" evidence="1">
    <location>
        <begin position="297"/>
        <end position="324"/>
    </location>
</feature>
<dbReference type="AlphaFoldDB" id="A0AAD9S4D6"/>
<name>A0AAD9S4D6_PHOAM</name>
<keyword evidence="3" id="KW-1185">Reference proteome</keyword>
<sequence length="389" mass="43965">MESGPGPPVDSQVELQTPQWPSSTQMPGIPPLPELPPLPRMPQSPQAPRVPQAAEVIDLTGLSDDDDENDWEDVPEIIDLTNLPSDDEDNDAQNDEEQAHVPEQYTILNLPPRRQYTLADTPAQPSRRRVRHTAHLLFPNLPVSRAYTARVAASREPIPRVPVRRDICELCNRIVRWGPGCFITKHHLYPQQITKKYPDRFTEDQKKSIALLCRPCHDACHKAHTNRILADFYYEVELLKADPEIQAHVREMQRASTPELIAEHGDGIHVRRRKQRLRAARNDPPKVLTRRQLKLLAKHPSHQASAKALHNPQPPQRQLPHPGGLRRSARLLAKGMGHPQVPAVVIEDEDEQHAVIHEDSQRKDDEKMLDAVSGEELAALEAGGEYIPL</sequence>
<evidence type="ECO:0000313" key="3">
    <source>
        <dbReference type="Proteomes" id="UP001265746"/>
    </source>
</evidence>